<comment type="caution">
    <text evidence="2">The sequence shown here is derived from an EMBL/GenBank/DDBJ whole genome shotgun (WGS) entry which is preliminary data.</text>
</comment>
<feature type="region of interest" description="Disordered" evidence="1">
    <location>
        <begin position="1"/>
        <end position="49"/>
    </location>
</feature>
<proteinExistence type="predicted"/>
<dbReference type="RefSeq" id="WP_346248724.1">
    <property type="nucleotide sequence ID" value="NZ_JBDIZK010000016.1"/>
</dbReference>
<dbReference type="Proteomes" id="UP001427805">
    <property type="component" value="Unassembled WGS sequence"/>
</dbReference>
<reference evidence="2 3" key="1">
    <citation type="submission" date="2024-05" db="EMBL/GenBank/DDBJ databases">
        <title>Sphingomonas sp. HF-S3 16S ribosomal RNA gene Genome sequencing and assembly.</title>
        <authorList>
            <person name="Lee H."/>
        </authorList>
    </citation>
    <scope>NUCLEOTIDE SEQUENCE [LARGE SCALE GENOMIC DNA]</scope>
    <source>
        <strain evidence="2 3">HF-S3</strain>
    </source>
</reference>
<evidence type="ECO:0000313" key="2">
    <source>
        <dbReference type="EMBL" id="MEN3749676.1"/>
    </source>
</evidence>
<accession>A0ABV0BFT3</accession>
<dbReference type="EMBL" id="JBDIZK010000016">
    <property type="protein sequence ID" value="MEN3749676.1"/>
    <property type="molecule type" value="Genomic_DNA"/>
</dbReference>
<keyword evidence="3" id="KW-1185">Reference proteome</keyword>
<sequence length="49" mass="5599">MTNSPNTADNRPEWRTPTLIEDNVTDSTRHRFTADIDNYEGDNPVNYGS</sequence>
<evidence type="ECO:0000256" key="1">
    <source>
        <dbReference type="SAM" id="MobiDB-lite"/>
    </source>
</evidence>
<evidence type="ECO:0000313" key="3">
    <source>
        <dbReference type="Proteomes" id="UP001427805"/>
    </source>
</evidence>
<protein>
    <submittedName>
        <fullName evidence="2">Uncharacterized protein</fullName>
    </submittedName>
</protein>
<name>A0ABV0BFT3_9SPHN</name>
<gene>
    <name evidence="2" type="ORF">TPR58_21055</name>
</gene>
<organism evidence="2 3">
    <name type="scientific">Sphingomonas rustica</name>
    <dbReference type="NCBI Taxonomy" id="3103142"/>
    <lineage>
        <taxon>Bacteria</taxon>
        <taxon>Pseudomonadati</taxon>
        <taxon>Pseudomonadota</taxon>
        <taxon>Alphaproteobacteria</taxon>
        <taxon>Sphingomonadales</taxon>
        <taxon>Sphingomonadaceae</taxon>
        <taxon>Sphingomonas</taxon>
    </lineage>
</organism>